<feature type="compositionally biased region" description="Basic and acidic residues" evidence="1">
    <location>
        <begin position="626"/>
        <end position="637"/>
    </location>
</feature>
<evidence type="ECO:0000259" key="3">
    <source>
        <dbReference type="Pfam" id="PF10551"/>
    </source>
</evidence>
<dbReference type="Proteomes" id="UP001151760">
    <property type="component" value="Unassembled WGS sequence"/>
</dbReference>
<feature type="region of interest" description="Disordered" evidence="1">
    <location>
        <begin position="625"/>
        <end position="660"/>
    </location>
</feature>
<comment type="caution">
    <text evidence="4">The sequence shown here is derived from an EMBL/GenBank/DDBJ whole genome shotgun (WGS) entry which is preliminary data.</text>
</comment>
<dbReference type="InterPro" id="IPR004330">
    <property type="entry name" value="FAR1_DNA_bnd_dom"/>
</dbReference>
<feature type="domain" description="MULE transposase" evidence="3">
    <location>
        <begin position="289"/>
        <end position="354"/>
    </location>
</feature>
<dbReference type="Pfam" id="PF10551">
    <property type="entry name" value="MULE"/>
    <property type="match status" value="1"/>
</dbReference>
<dbReference type="InterPro" id="IPR018289">
    <property type="entry name" value="MULE_transposase_dom"/>
</dbReference>
<protein>
    <submittedName>
        <fullName evidence="4">FAR1-related sequence 5-like protein</fullName>
    </submittedName>
</protein>
<proteinExistence type="predicted"/>
<dbReference type="PANTHER" id="PTHR47718">
    <property type="entry name" value="OS01G0519700 PROTEIN"/>
    <property type="match status" value="1"/>
</dbReference>
<evidence type="ECO:0000313" key="5">
    <source>
        <dbReference type="Proteomes" id="UP001151760"/>
    </source>
</evidence>
<evidence type="ECO:0000259" key="2">
    <source>
        <dbReference type="Pfam" id="PF03101"/>
    </source>
</evidence>
<evidence type="ECO:0000313" key="4">
    <source>
        <dbReference type="EMBL" id="GJT44960.1"/>
    </source>
</evidence>
<dbReference type="Pfam" id="PF03101">
    <property type="entry name" value="FAR1"/>
    <property type="match status" value="1"/>
</dbReference>
<dbReference type="EMBL" id="BQNB010015858">
    <property type="protein sequence ID" value="GJT44960.1"/>
    <property type="molecule type" value="Genomic_DNA"/>
</dbReference>
<feature type="domain" description="FAR1" evidence="2">
    <location>
        <begin position="171"/>
        <end position="212"/>
    </location>
</feature>
<sequence length="660" mass="74611">MFDTSSISLSGLRLNQSPNSVNIPNISRSSIPVDTSSSNISVTNSISEHSSNPIDVSSATVNDRPRIWIPAVESILKPSKGHVFVSLNQAYDFYKHYGKLGGLDIKLGKGIIVANSVCSVANGKGKGKVTGDGFSRKGKTIDVYNVSNPEDGFSGKSKNVDVSDVSKPNVKRLFRKNTSCKTGCFARMVVRKINGGMFEVYGFVEEHNHPLVSHDDIQFTISSRELGFPKQQFMLQVANSNVGPGRAFKLMKEMYGGFENVGATATDCKIFRRDLNLFIRDRDAQMVVEKYRMVFVPFTEIDNHNRFVTFGAGLLSDETVNSYKWLLQSFKKALVADPQVVVTDQDLSMKQAVEVGSSVCKKSNFKEWFCRIVWNERISIDMFEQEWASIIDEFDLGSHMWLCDLYDMRHRWILAFLCDEGMSGLMWTTSRSESENRYFNIFTNPNLTLVEFIGHFESLEKDAAELFTLNIFYEIQDEIVASIAKCLAVNVEQVGLFEKYFIRETEVKIGKIPLNLKCMSSAAGIRAIRRIFEDTVDRLVPFKDNLDLYRLELSDLLAKALRINKKDTFCTMLGVTEHECVVIKVPRHSKNKGTGAHTRWENMDELIQNEAESSKKRRTCFACGKAEGHNSRTDPYKDAINATNKRTKRSTHSSDVNYKE</sequence>
<name>A0ABQ5E0J3_9ASTR</name>
<accession>A0ABQ5E0J3</accession>
<reference evidence="4" key="2">
    <citation type="submission" date="2022-01" db="EMBL/GenBank/DDBJ databases">
        <authorList>
            <person name="Yamashiro T."/>
            <person name="Shiraishi A."/>
            <person name="Satake H."/>
            <person name="Nakayama K."/>
        </authorList>
    </citation>
    <scope>NUCLEOTIDE SEQUENCE</scope>
</reference>
<organism evidence="4 5">
    <name type="scientific">Tanacetum coccineum</name>
    <dbReference type="NCBI Taxonomy" id="301880"/>
    <lineage>
        <taxon>Eukaryota</taxon>
        <taxon>Viridiplantae</taxon>
        <taxon>Streptophyta</taxon>
        <taxon>Embryophyta</taxon>
        <taxon>Tracheophyta</taxon>
        <taxon>Spermatophyta</taxon>
        <taxon>Magnoliopsida</taxon>
        <taxon>eudicotyledons</taxon>
        <taxon>Gunneridae</taxon>
        <taxon>Pentapetalae</taxon>
        <taxon>asterids</taxon>
        <taxon>campanulids</taxon>
        <taxon>Asterales</taxon>
        <taxon>Asteraceae</taxon>
        <taxon>Asteroideae</taxon>
        <taxon>Anthemideae</taxon>
        <taxon>Anthemidinae</taxon>
        <taxon>Tanacetum</taxon>
    </lineage>
</organism>
<gene>
    <name evidence="4" type="ORF">Tco_0953675</name>
</gene>
<dbReference type="PANTHER" id="PTHR47718:SF17">
    <property type="entry name" value="PROTEIN FAR1-RELATED SEQUENCE 5-LIKE"/>
    <property type="match status" value="1"/>
</dbReference>
<evidence type="ECO:0000256" key="1">
    <source>
        <dbReference type="SAM" id="MobiDB-lite"/>
    </source>
</evidence>
<keyword evidence="5" id="KW-1185">Reference proteome</keyword>
<reference evidence="4" key="1">
    <citation type="journal article" date="2022" name="Int. J. Mol. Sci.">
        <title>Draft Genome of Tanacetum Coccineum: Genomic Comparison of Closely Related Tanacetum-Family Plants.</title>
        <authorList>
            <person name="Yamashiro T."/>
            <person name="Shiraishi A."/>
            <person name="Nakayama K."/>
            <person name="Satake H."/>
        </authorList>
    </citation>
    <scope>NUCLEOTIDE SEQUENCE</scope>
</reference>